<evidence type="ECO:0000313" key="1">
    <source>
        <dbReference type="EMBL" id="OGM09321.1"/>
    </source>
</evidence>
<organism evidence="1 2">
    <name type="scientific">Candidatus Woesebacteria bacterium RBG_13_36_22</name>
    <dbReference type="NCBI Taxonomy" id="1802478"/>
    <lineage>
        <taxon>Bacteria</taxon>
        <taxon>Candidatus Woeseibacteriota</taxon>
    </lineage>
</organism>
<sequence length="77" mass="9160">MKILKTTKCMKANTIRLLELITKLEYAKMDIDMDRKTADLLIKYANDNMDKKAKEDYLIEWAFVDIIKKRLKYGVDK</sequence>
<name>A0A1F7X2W9_9BACT</name>
<dbReference type="Proteomes" id="UP000176939">
    <property type="component" value="Unassembled WGS sequence"/>
</dbReference>
<dbReference type="AlphaFoldDB" id="A0A1F7X2W9"/>
<protein>
    <submittedName>
        <fullName evidence="1">Uncharacterized protein</fullName>
    </submittedName>
</protein>
<proteinExistence type="predicted"/>
<reference evidence="1 2" key="1">
    <citation type="journal article" date="2016" name="Nat. Commun.">
        <title>Thousands of microbial genomes shed light on interconnected biogeochemical processes in an aquifer system.</title>
        <authorList>
            <person name="Anantharaman K."/>
            <person name="Brown C.T."/>
            <person name="Hug L.A."/>
            <person name="Sharon I."/>
            <person name="Castelle C.J."/>
            <person name="Probst A.J."/>
            <person name="Thomas B.C."/>
            <person name="Singh A."/>
            <person name="Wilkins M.J."/>
            <person name="Karaoz U."/>
            <person name="Brodie E.L."/>
            <person name="Williams K.H."/>
            <person name="Hubbard S.S."/>
            <person name="Banfield J.F."/>
        </authorList>
    </citation>
    <scope>NUCLEOTIDE SEQUENCE [LARGE SCALE GENOMIC DNA]</scope>
</reference>
<comment type="caution">
    <text evidence="1">The sequence shown here is derived from an EMBL/GenBank/DDBJ whole genome shotgun (WGS) entry which is preliminary data.</text>
</comment>
<dbReference type="EMBL" id="MGFQ01000024">
    <property type="protein sequence ID" value="OGM09321.1"/>
    <property type="molecule type" value="Genomic_DNA"/>
</dbReference>
<gene>
    <name evidence="1" type="ORF">A2Z67_05260</name>
</gene>
<accession>A0A1F7X2W9</accession>
<evidence type="ECO:0000313" key="2">
    <source>
        <dbReference type="Proteomes" id="UP000176939"/>
    </source>
</evidence>